<evidence type="ECO:0000256" key="7">
    <source>
        <dbReference type="PROSITE-ProRule" id="PRU00042"/>
    </source>
</evidence>
<keyword evidence="4 7" id="KW-0863">Zinc-finger</keyword>
<evidence type="ECO:0000256" key="4">
    <source>
        <dbReference type="ARBA" id="ARBA00022771"/>
    </source>
</evidence>
<dbReference type="GO" id="GO:0000978">
    <property type="term" value="F:RNA polymerase II cis-regulatory region sequence-specific DNA binding"/>
    <property type="evidence" value="ECO:0007669"/>
    <property type="project" value="InterPro"/>
</dbReference>
<reference evidence="10" key="2">
    <citation type="submission" date="2014-03" db="EMBL/GenBank/DDBJ databases">
        <title>The Genome Annotation of Fusarium oxysporum Cotton.</title>
        <authorList>
            <consortium name="The Broad Institute Genomics Platform"/>
            <person name="Ma L.-J."/>
            <person name="Corby-Kistler H."/>
            <person name="Broz K."/>
            <person name="Gale L.R."/>
            <person name="Jonkers W."/>
            <person name="O'Donnell K."/>
            <person name="Ploetz R."/>
            <person name="Steinberg C."/>
            <person name="Schwartz D.C."/>
            <person name="VanEtten H."/>
            <person name="Zhou S."/>
            <person name="Young S.K."/>
            <person name="Zeng Q."/>
            <person name="Gargeya S."/>
            <person name="Fitzgerald M."/>
            <person name="Abouelleil A."/>
            <person name="Alvarado L."/>
            <person name="Chapman S.B."/>
            <person name="Gainer-Dewar J."/>
            <person name="Goldberg J."/>
            <person name="Griggs A."/>
            <person name="Gujja S."/>
            <person name="Hansen M."/>
            <person name="Howarth C."/>
            <person name="Imamovic A."/>
            <person name="Ireland A."/>
            <person name="Larimer J."/>
            <person name="McCowan C."/>
            <person name="Murphy C."/>
            <person name="Pearson M."/>
            <person name="Poon T.W."/>
            <person name="Priest M."/>
            <person name="Roberts A."/>
            <person name="Saif S."/>
            <person name="Shea T."/>
            <person name="Sykes S."/>
            <person name="Wortman J."/>
            <person name="Nusbaum C."/>
            <person name="Birren B."/>
        </authorList>
    </citation>
    <scope>NUCLEOTIDE SEQUENCE</scope>
    <source>
        <strain evidence="10">25433</strain>
    </source>
</reference>
<organism evidence="10">
    <name type="scientific">Fusarium oxysporum f. sp. vasinfectum 25433</name>
    <dbReference type="NCBI Taxonomy" id="1089449"/>
    <lineage>
        <taxon>Eukaryota</taxon>
        <taxon>Fungi</taxon>
        <taxon>Dikarya</taxon>
        <taxon>Ascomycota</taxon>
        <taxon>Pezizomycotina</taxon>
        <taxon>Sordariomycetes</taxon>
        <taxon>Hypocreomycetidae</taxon>
        <taxon>Hypocreales</taxon>
        <taxon>Nectriaceae</taxon>
        <taxon>Fusarium</taxon>
        <taxon>Fusarium oxysporum species complex</taxon>
    </lineage>
</organism>
<feature type="region of interest" description="Disordered" evidence="8">
    <location>
        <begin position="1"/>
        <end position="30"/>
    </location>
</feature>
<accession>X0KQE1</accession>
<keyword evidence="2" id="KW-0479">Metal-binding</keyword>
<dbReference type="EMBL" id="KK035226">
    <property type="protein sequence ID" value="EXM15814.1"/>
    <property type="molecule type" value="Genomic_DNA"/>
</dbReference>
<evidence type="ECO:0000256" key="1">
    <source>
        <dbReference type="ARBA" id="ARBA00004123"/>
    </source>
</evidence>
<proteinExistence type="predicted"/>
<dbReference type="Pfam" id="PF00096">
    <property type="entry name" value="zf-C2H2"/>
    <property type="match status" value="2"/>
</dbReference>
<dbReference type="SUPFAM" id="SSF57667">
    <property type="entry name" value="beta-beta-alpha zinc fingers"/>
    <property type="match status" value="1"/>
</dbReference>
<dbReference type="PANTHER" id="PTHR40626:SF11">
    <property type="entry name" value="ZINC FINGER PROTEIN YPR022C"/>
    <property type="match status" value="1"/>
</dbReference>
<dbReference type="Proteomes" id="UP000030701">
    <property type="component" value="Unassembled WGS sequence"/>
</dbReference>
<evidence type="ECO:0000313" key="10">
    <source>
        <dbReference type="EMBL" id="EXM15814.1"/>
    </source>
</evidence>
<keyword evidence="3" id="KW-0677">Repeat</keyword>
<comment type="subcellular location">
    <subcellularLocation>
        <location evidence="1">Nucleus</location>
    </subcellularLocation>
</comment>
<dbReference type="PROSITE" id="PS00028">
    <property type="entry name" value="ZINC_FINGER_C2H2_1"/>
    <property type="match status" value="1"/>
</dbReference>
<dbReference type="PANTHER" id="PTHR40626">
    <property type="entry name" value="MIP31509P"/>
    <property type="match status" value="1"/>
</dbReference>
<feature type="compositionally biased region" description="Polar residues" evidence="8">
    <location>
        <begin position="8"/>
        <end position="26"/>
    </location>
</feature>
<name>X0KQE1_FUSOX</name>
<keyword evidence="6" id="KW-0539">Nucleus</keyword>
<dbReference type="CDD" id="cd12148">
    <property type="entry name" value="fungal_TF_MHR"/>
    <property type="match status" value="1"/>
</dbReference>
<dbReference type="HOGENOM" id="CLU_007784_1_0_1"/>
<dbReference type="AlphaFoldDB" id="X0KQE1"/>
<feature type="domain" description="C2H2-type" evidence="9">
    <location>
        <begin position="31"/>
        <end position="58"/>
    </location>
</feature>
<dbReference type="GO" id="GO:0005634">
    <property type="term" value="C:nucleus"/>
    <property type="evidence" value="ECO:0007669"/>
    <property type="project" value="UniProtKB-SubCell"/>
</dbReference>
<dbReference type="PROSITE" id="PS50157">
    <property type="entry name" value="ZINC_FINGER_C2H2_2"/>
    <property type="match status" value="2"/>
</dbReference>
<evidence type="ECO:0000256" key="2">
    <source>
        <dbReference type="ARBA" id="ARBA00022723"/>
    </source>
</evidence>
<reference evidence="10" key="1">
    <citation type="submission" date="2011-11" db="EMBL/GenBank/DDBJ databases">
        <title>The Genome Sequence of Fusarium oxysporum Cotton.</title>
        <authorList>
            <consortium name="The Broad Institute Genome Sequencing Platform"/>
            <person name="Ma L.-J."/>
            <person name="Gale L.R."/>
            <person name="Schwartz D.C."/>
            <person name="Zhou S."/>
            <person name="Corby-Kistler H."/>
            <person name="Young S.K."/>
            <person name="Zeng Q."/>
            <person name="Gargeya S."/>
            <person name="Fitzgerald M."/>
            <person name="Haas B."/>
            <person name="Abouelleil A."/>
            <person name="Alvarado L."/>
            <person name="Arachchi H.M."/>
            <person name="Berlin A."/>
            <person name="Brown A."/>
            <person name="Chapman S.B."/>
            <person name="Chen Z."/>
            <person name="Dunbar C."/>
            <person name="Freedman E."/>
            <person name="Gearin G."/>
            <person name="Goldberg J."/>
            <person name="Griggs A."/>
            <person name="Gujja S."/>
            <person name="Heiman D."/>
            <person name="Howarth C."/>
            <person name="Larson L."/>
            <person name="Lui A."/>
            <person name="MacDonald P.J.P."/>
            <person name="Montmayeur A."/>
            <person name="Murphy C."/>
            <person name="Neiman D."/>
            <person name="Pearson M."/>
            <person name="Priest M."/>
            <person name="Roberts A."/>
            <person name="Saif S."/>
            <person name="Shea T."/>
            <person name="Shenoy N."/>
            <person name="Sisk P."/>
            <person name="Stolte C."/>
            <person name="Sykes S."/>
            <person name="Wortman J."/>
            <person name="Nusbaum C."/>
            <person name="Birren B."/>
        </authorList>
    </citation>
    <scope>NUCLEOTIDE SEQUENCE [LARGE SCALE GENOMIC DNA]</scope>
    <source>
        <strain evidence="10">25433</strain>
    </source>
</reference>
<dbReference type="GO" id="GO:0006351">
    <property type="term" value="P:DNA-templated transcription"/>
    <property type="evidence" value="ECO:0007669"/>
    <property type="project" value="InterPro"/>
</dbReference>
<evidence type="ECO:0000256" key="5">
    <source>
        <dbReference type="ARBA" id="ARBA00022833"/>
    </source>
</evidence>
<dbReference type="OrthoDB" id="10018191at2759"/>
<gene>
    <name evidence="10" type="ORF">FOTG_15849</name>
</gene>
<dbReference type="InterPro" id="IPR007219">
    <property type="entry name" value="XnlR_reg_dom"/>
</dbReference>
<dbReference type="GO" id="GO:0000785">
    <property type="term" value="C:chromatin"/>
    <property type="evidence" value="ECO:0007669"/>
    <property type="project" value="TreeGrafter"/>
</dbReference>
<dbReference type="Pfam" id="PF04082">
    <property type="entry name" value="Fungal_trans"/>
    <property type="match status" value="1"/>
</dbReference>
<dbReference type="InterPro" id="IPR051059">
    <property type="entry name" value="VerF-like"/>
</dbReference>
<dbReference type="Gene3D" id="3.30.160.60">
    <property type="entry name" value="Classic Zinc Finger"/>
    <property type="match status" value="2"/>
</dbReference>
<dbReference type="SMART" id="SM00355">
    <property type="entry name" value="ZnF_C2H2"/>
    <property type="match status" value="2"/>
</dbReference>
<feature type="compositionally biased region" description="Polar residues" evidence="8">
    <location>
        <begin position="179"/>
        <end position="197"/>
    </location>
</feature>
<sequence>MAGKQRSIMKNPTMDSYTSKFRSGQNNHDRRSCSICGQVFTRTEHLTRHERSHRGEKPFQCSLCGFASCRKDLLKRHVRRQHSGVECATIATDSSGVSGELCDEGGSSGRTNEFSFDPIFEWGSDMPDFGSLNPQGPLIPNVLPSISDVDIGTFISNVYNGNNLLSFQVNGPPSPPASNPQWETSPQSDSVTTTKTGNESRDATLGAFQISEAKRMQLIDLGNTACSGMDIAFPSCLTLERCIAACFDSLFMVTPCVHIPTWSAEEADPCILLAMAACGARYLRKAELALNLHKVARKVTLAQVFVMKQSMLIGLASLTMDPQIRASDGLRIEQPPSVILALLMVIGFSLWNGPADACREVMLDNVLLAELSCLETNLEEGHMDPETSWETWVERETMIRTRYSVLYFLNLVTIVLDAPPLIRYSGVQLSLPCAEAEWTAPNAQDWARNRRATARSSLKDAVDGFLNSSALTPIPDSPFTAIIILHTLLQKIWYWRQGSWDRNRPLDAGPFRNALDKLESAAEFGSELTISPHNARASLAYNFHSLLRLARIHLCANMGKCLAACKTHDVSKISQAITVGFPIERSIESSKAALSATQSFAVLLKFGAAHTSGSGTLHYIFNTFQSVIYLIKWLESMEGIPAITWTEHESQTISSIESTVKEVELRPEQAKVPLSRQVAFACLIIFKAANTWDLQTVLRKALQEYATKSYAD</sequence>
<dbReference type="InterPro" id="IPR013087">
    <property type="entry name" value="Znf_C2H2_type"/>
</dbReference>
<dbReference type="InterPro" id="IPR036236">
    <property type="entry name" value="Znf_C2H2_sf"/>
</dbReference>
<feature type="region of interest" description="Disordered" evidence="8">
    <location>
        <begin position="169"/>
        <end position="199"/>
    </location>
</feature>
<feature type="domain" description="C2H2-type" evidence="9">
    <location>
        <begin position="59"/>
        <end position="87"/>
    </location>
</feature>
<protein>
    <recommendedName>
        <fullName evidence="9">C2H2-type domain-containing protein</fullName>
    </recommendedName>
</protein>
<dbReference type="GO" id="GO:0008270">
    <property type="term" value="F:zinc ion binding"/>
    <property type="evidence" value="ECO:0007669"/>
    <property type="project" value="UniProtKB-KW"/>
</dbReference>
<evidence type="ECO:0000256" key="6">
    <source>
        <dbReference type="ARBA" id="ARBA00023242"/>
    </source>
</evidence>
<evidence type="ECO:0000259" key="9">
    <source>
        <dbReference type="PROSITE" id="PS50157"/>
    </source>
</evidence>
<dbReference type="GO" id="GO:0000981">
    <property type="term" value="F:DNA-binding transcription factor activity, RNA polymerase II-specific"/>
    <property type="evidence" value="ECO:0007669"/>
    <property type="project" value="InterPro"/>
</dbReference>
<keyword evidence="5" id="KW-0862">Zinc</keyword>
<evidence type="ECO:0000256" key="8">
    <source>
        <dbReference type="SAM" id="MobiDB-lite"/>
    </source>
</evidence>
<evidence type="ECO:0000256" key="3">
    <source>
        <dbReference type="ARBA" id="ARBA00022737"/>
    </source>
</evidence>